<name>A0ABX0UF72_9FLAO</name>
<dbReference type="Gene3D" id="3.10.450.50">
    <property type="match status" value="1"/>
</dbReference>
<feature type="domain" description="SnoaL-like" evidence="1">
    <location>
        <begin position="1"/>
        <end position="117"/>
    </location>
</feature>
<dbReference type="InterPro" id="IPR032710">
    <property type="entry name" value="NTF2-like_dom_sf"/>
</dbReference>
<evidence type="ECO:0000313" key="3">
    <source>
        <dbReference type="Proteomes" id="UP000745859"/>
    </source>
</evidence>
<dbReference type="InterPro" id="IPR046860">
    <property type="entry name" value="SnoaL_5"/>
</dbReference>
<accession>A0ABX0UF72</accession>
<sequence>MTTEEIADRLVSLCRRGQNALAQVELYDDAIESIETQSTRYKKTRGIKKVQRKTAMFFEMAQKIHHYTISDPLVVANYFCFKMSIDVTVRGLGRVQLDELCIYHVKDDKIIKEEFYYTPSPLEETS</sequence>
<comment type="caution">
    <text evidence="2">The sequence shown here is derived from an EMBL/GenBank/DDBJ whole genome shotgun (WGS) entry which is preliminary data.</text>
</comment>
<dbReference type="RefSeq" id="WP_167189748.1">
    <property type="nucleotide sequence ID" value="NZ_JAASQL010000004.1"/>
</dbReference>
<proteinExistence type="predicted"/>
<keyword evidence="3" id="KW-1185">Reference proteome</keyword>
<dbReference type="SUPFAM" id="SSF54427">
    <property type="entry name" value="NTF2-like"/>
    <property type="match status" value="1"/>
</dbReference>
<dbReference type="Proteomes" id="UP000745859">
    <property type="component" value="Unassembled WGS sequence"/>
</dbReference>
<dbReference type="Pfam" id="PF20409">
    <property type="entry name" value="SnoaL_5"/>
    <property type="match status" value="1"/>
</dbReference>
<dbReference type="EMBL" id="JAASQL010000004">
    <property type="protein sequence ID" value="NIJ46191.1"/>
    <property type="molecule type" value="Genomic_DNA"/>
</dbReference>
<evidence type="ECO:0000313" key="2">
    <source>
        <dbReference type="EMBL" id="NIJ46191.1"/>
    </source>
</evidence>
<gene>
    <name evidence="2" type="ORF">FHR24_002669</name>
</gene>
<reference evidence="2 3" key="1">
    <citation type="submission" date="2020-03" db="EMBL/GenBank/DDBJ databases">
        <title>Genomic Encyclopedia of Type Strains, Phase IV (KMG-IV): sequencing the most valuable type-strain genomes for metagenomic binning, comparative biology and taxonomic classification.</title>
        <authorList>
            <person name="Goeker M."/>
        </authorList>
    </citation>
    <scope>NUCLEOTIDE SEQUENCE [LARGE SCALE GENOMIC DNA]</scope>
    <source>
        <strain evidence="2 3">DSM 101599</strain>
    </source>
</reference>
<protein>
    <recommendedName>
        <fullName evidence="1">SnoaL-like domain-containing protein</fullName>
    </recommendedName>
</protein>
<evidence type="ECO:0000259" key="1">
    <source>
        <dbReference type="Pfam" id="PF20409"/>
    </source>
</evidence>
<organism evidence="2 3">
    <name type="scientific">Wenyingzhuangia heitensis</name>
    <dbReference type="NCBI Taxonomy" id="1487859"/>
    <lineage>
        <taxon>Bacteria</taxon>
        <taxon>Pseudomonadati</taxon>
        <taxon>Bacteroidota</taxon>
        <taxon>Flavobacteriia</taxon>
        <taxon>Flavobacteriales</taxon>
        <taxon>Flavobacteriaceae</taxon>
        <taxon>Wenyingzhuangia</taxon>
    </lineage>
</organism>